<evidence type="ECO:0000256" key="1">
    <source>
        <dbReference type="ARBA" id="ARBA00001968"/>
    </source>
</evidence>
<evidence type="ECO:0000259" key="6">
    <source>
        <dbReference type="Pfam" id="PF03755"/>
    </source>
</evidence>
<evidence type="ECO:0000256" key="4">
    <source>
        <dbReference type="ARBA" id="ARBA00022801"/>
    </source>
</evidence>
<evidence type="ECO:0000256" key="3">
    <source>
        <dbReference type="ARBA" id="ARBA00022759"/>
    </source>
</evidence>
<dbReference type="GO" id="GO:0016787">
    <property type="term" value="F:hydrolase activity"/>
    <property type="evidence" value="ECO:0007669"/>
    <property type="project" value="UniProtKB-KW"/>
</dbReference>
<proteinExistence type="inferred from homology"/>
<comment type="cofactor">
    <cofactor evidence="1">
        <name>a divalent metal cation</name>
        <dbReference type="ChEBI" id="CHEBI:60240"/>
    </cofactor>
</comment>
<dbReference type="Pfam" id="PF08340">
    <property type="entry name" value="YicC-like_C"/>
    <property type="match status" value="1"/>
</dbReference>
<sequence length="287" mass="33032">MILSMTSFARRELDTAFGSLRWELRSVNHRYLDVSLRMPDELRGLELKVREKVAARLKRGKVECGLRFQAADQEREFGVDHELVKRIAKGLSDVSHLLNDPAPINPLEVLRWPGVMQVEALDMAPLYQAALVLLDEALDDMIDSRAREGEKLKAMIVQRCDHIDALVVRVNERLPDLRLALRQKMEDRLGELKEQLDPGRLEQELALLAQKMDVDEEVDRLSAHVQEVRHILDRDEPVGRRLDFLMQELNREANTLASKSIDAEVTRVSVDLKVLIEQIREQVQNIE</sequence>
<dbReference type="EMBL" id="DRNF01000013">
    <property type="protein sequence ID" value="HHJ80029.1"/>
    <property type="molecule type" value="Genomic_DNA"/>
</dbReference>
<comment type="similarity">
    <text evidence="5">Belongs to the YicC/YloC family.</text>
</comment>
<evidence type="ECO:0000259" key="7">
    <source>
        <dbReference type="Pfam" id="PF08340"/>
    </source>
</evidence>
<dbReference type="PANTHER" id="PTHR30636:SF3">
    <property type="entry name" value="UPF0701 PROTEIN YICC"/>
    <property type="match status" value="1"/>
</dbReference>
<dbReference type="PANTHER" id="PTHR30636">
    <property type="entry name" value="UPF0701 PROTEIN YICC"/>
    <property type="match status" value="1"/>
</dbReference>
<gene>
    <name evidence="8" type="ORF">ENJ65_00180</name>
</gene>
<dbReference type="InterPro" id="IPR013551">
    <property type="entry name" value="YicC-like_C"/>
</dbReference>
<accession>A0A832J5B1</accession>
<dbReference type="Pfam" id="PF03755">
    <property type="entry name" value="YicC-like_N"/>
    <property type="match status" value="1"/>
</dbReference>
<dbReference type="Proteomes" id="UP000885832">
    <property type="component" value="Unassembled WGS sequence"/>
</dbReference>
<organism evidence="8">
    <name type="scientific">Candidatus Tenderia electrophaga</name>
    <dbReference type="NCBI Taxonomy" id="1748243"/>
    <lineage>
        <taxon>Bacteria</taxon>
        <taxon>Pseudomonadati</taxon>
        <taxon>Pseudomonadota</taxon>
        <taxon>Gammaproteobacteria</taxon>
        <taxon>Candidatus Tenderiales</taxon>
        <taxon>Candidatus Tenderiaceae</taxon>
        <taxon>Candidatus Tenderia</taxon>
    </lineage>
</organism>
<evidence type="ECO:0000256" key="2">
    <source>
        <dbReference type="ARBA" id="ARBA00022722"/>
    </source>
</evidence>
<dbReference type="InterPro" id="IPR005229">
    <property type="entry name" value="YicC/YloC-like"/>
</dbReference>
<reference evidence="8" key="1">
    <citation type="journal article" date="2020" name="mSystems">
        <title>Genome- and Community-Level Interaction Insights into Carbon Utilization and Element Cycling Functions of Hydrothermarchaeota in Hydrothermal Sediment.</title>
        <authorList>
            <person name="Zhou Z."/>
            <person name="Liu Y."/>
            <person name="Xu W."/>
            <person name="Pan J."/>
            <person name="Luo Z.H."/>
            <person name="Li M."/>
        </authorList>
    </citation>
    <scope>NUCLEOTIDE SEQUENCE [LARGE SCALE GENOMIC DNA]</scope>
    <source>
        <strain evidence="8">HyVt-505</strain>
    </source>
</reference>
<evidence type="ECO:0000256" key="5">
    <source>
        <dbReference type="ARBA" id="ARBA00035648"/>
    </source>
</evidence>
<keyword evidence="4" id="KW-0378">Hydrolase</keyword>
<protein>
    <submittedName>
        <fullName evidence="8">YicC family protein</fullName>
    </submittedName>
</protein>
<keyword evidence="3" id="KW-0255">Endonuclease</keyword>
<dbReference type="AlphaFoldDB" id="A0A832J5B1"/>
<dbReference type="NCBIfam" id="TIGR00255">
    <property type="entry name" value="YicC/YloC family endoribonuclease"/>
    <property type="match status" value="1"/>
</dbReference>
<keyword evidence="2" id="KW-0540">Nuclease</keyword>
<dbReference type="GO" id="GO:0004521">
    <property type="term" value="F:RNA endonuclease activity"/>
    <property type="evidence" value="ECO:0007669"/>
    <property type="project" value="InterPro"/>
</dbReference>
<feature type="domain" description="Endoribonuclease YicC-like N-terminal" evidence="6">
    <location>
        <begin position="2"/>
        <end position="153"/>
    </location>
</feature>
<evidence type="ECO:0000313" key="8">
    <source>
        <dbReference type="EMBL" id="HHJ80029.1"/>
    </source>
</evidence>
<dbReference type="InterPro" id="IPR013527">
    <property type="entry name" value="YicC-like_N"/>
</dbReference>
<feature type="domain" description="Endoribonuclease YicC-like C-terminal" evidence="7">
    <location>
        <begin position="171"/>
        <end position="287"/>
    </location>
</feature>
<comment type="caution">
    <text evidence="8">The sequence shown here is derived from an EMBL/GenBank/DDBJ whole genome shotgun (WGS) entry which is preliminary data.</text>
</comment>
<name>A0A832J5B1_9GAMM</name>